<reference evidence="1 2" key="1">
    <citation type="submission" date="2022-06" db="EMBL/GenBank/DDBJ databases">
        <title>Isolation of gut microbiota from human fecal samples.</title>
        <authorList>
            <person name="Pamer E.G."/>
            <person name="Barat B."/>
            <person name="Waligurski E."/>
            <person name="Medina S."/>
            <person name="Paddock L."/>
            <person name="Mostad J."/>
        </authorList>
    </citation>
    <scope>NUCLEOTIDE SEQUENCE [LARGE SCALE GENOMIC DNA]</scope>
    <source>
        <strain evidence="1 2">DFI.1.1</strain>
    </source>
</reference>
<comment type="caution">
    <text evidence="1">The sequence shown here is derived from an EMBL/GenBank/DDBJ whole genome shotgun (WGS) entry which is preliminary data.</text>
</comment>
<keyword evidence="2" id="KW-1185">Reference proteome</keyword>
<evidence type="ECO:0000313" key="2">
    <source>
        <dbReference type="Proteomes" id="UP001206692"/>
    </source>
</evidence>
<feature type="non-terminal residue" evidence="1">
    <location>
        <position position="1"/>
    </location>
</feature>
<sequence length="70" mass="7131">AVSESNNTILLGDNRNVEGSDNSIILGSAKKSTSSTLRAAAATTLKTEADNLVDMGYNANATVDDCVALG</sequence>
<protein>
    <recommendedName>
        <fullName evidence="3">Trimeric autotransporter adhesin YadA-like stalk domain-containing protein</fullName>
    </recommendedName>
</protein>
<evidence type="ECO:0008006" key="3">
    <source>
        <dbReference type="Google" id="ProtNLM"/>
    </source>
</evidence>
<proteinExistence type="predicted"/>
<organism evidence="1 2">
    <name type="scientific">Megasphaera massiliensis</name>
    <dbReference type="NCBI Taxonomy" id="1232428"/>
    <lineage>
        <taxon>Bacteria</taxon>
        <taxon>Bacillati</taxon>
        <taxon>Bacillota</taxon>
        <taxon>Negativicutes</taxon>
        <taxon>Veillonellales</taxon>
        <taxon>Veillonellaceae</taxon>
        <taxon>Megasphaera</taxon>
    </lineage>
</organism>
<dbReference type="EMBL" id="JANGEW010000309">
    <property type="protein sequence ID" value="MCQ5343812.1"/>
    <property type="molecule type" value="Genomic_DNA"/>
</dbReference>
<accession>A0ABT1SVA3</accession>
<dbReference type="Gene3D" id="2.150.10.10">
    <property type="entry name" value="Serralysin-like metalloprotease, C-terminal"/>
    <property type="match status" value="1"/>
</dbReference>
<feature type="non-terminal residue" evidence="1">
    <location>
        <position position="70"/>
    </location>
</feature>
<evidence type="ECO:0000313" key="1">
    <source>
        <dbReference type="EMBL" id="MCQ5343812.1"/>
    </source>
</evidence>
<dbReference type="Proteomes" id="UP001206692">
    <property type="component" value="Unassembled WGS sequence"/>
</dbReference>
<dbReference type="RefSeq" id="WP_256186364.1">
    <property type="nucleotide sequence ID" value="NZ_JANGEW010000309.1"/>
</dbReference>
<name>A0ABT1SVA3_9FIRM</name>
<dbReference type="InterPro" id="IPR011049">
    <property type="entry name" value="Serralysin-like_metalloprot_C"/>
</dbReference>
<gene>
    <name evidence="1" type="ORF">NE675_12415</name>
</gene>